<organism evidence="4 5">
    <name type="scientific">Jatrophihabitans endophyticus</name>
    <dbReference type="NCBI Taxonomy" id="1206085"/>
    <lineage>
        <taxon>Bacteria</taxon>
        <taxon>Bacillati</taxon>
        <taxon>Actinomycetota</taxon>
        <taxon>Actinomycetes</taxon>
        <taxon>Jatrophihabitantales</taxon>
        <taxon>Jatrophihabitantaceae</taxon>
        <taxon>Jatrophihabitans</taxon>
    </lineage>
</organism>
<evidence type="ECO:0000256" key="2">
    <source>
        <dbReference type="SAM" id="SignalP"/>
    </source>
</evidence>
<dbReference type="AlphaFoldDB" id="A0A1M5U2Y1"/>
<proteinExistence type="predicted"/>
<reference evidence="4 5" key="1">
    <citation type="submission" date="2016-11" db="EMBL/GenBank/DDBJ databases">
        <authorList>
            <person name="Jaros S."/>
            <person name="Januszkiewicz K."/>
            <person name="Wedrychowicz H."/>
        </authorList>
    </citation>
    <scope>NUCLEOTIDE SEQUENCE [LARGE SCALE GENOMIC DNA]</scope>
    <source>
        <strain evidence="4 5">DSM 45627</strain>
    </source>
</reference>
<dbReference type="InterPro" id="IPR023346">
    <property type="entry name" value="Lysozyme-like_dom_sf"/>
</dbReference>
<dbReference type="Gene3D" id="2.20.230.10">
    <property type="entry name" value="Resuscitation-promoting factor rpfb"/>
    <property type="match status" value="1"/>
</dbReference>
<dbReference type="Pfam" id="PF03990">
    <property type="entry name" value="DUF348"/>
    <property type="match status" value="3"/>
</dbReference>
<name>A0A1M5U2Y1_9ACTN</name>
<dbReference type="InterPro" id="IPR011098">
    <property type="entry name" value="G5_dom"/>
</dbReference>
<feature type="signal peptide" evidence="2">
    <location>
        <begin position="1"/>
        <end position="25"/>
    </location>
</feature>
<dbReference type="InterPro" id="IPR007137">
    <property type="entry name" value="DUF348"/>
</dbReference>
<accession>A0A1M5U2Y1</accession>
<keyword evidence="1 2" id="KW-0732">Signal</keyword>
<dbReference type="RefSeq" id="WP_159440917.1">
    <property type="nucleotide sequence ID" value="NZ_FQVU01000007.1"/>
</dbReference>
<dbReference type="SUPFAM" id="SSF53955">
    <property type="entry name" value="Lysozyme-like"/>
    <property type="match status" value="1"/>
</dbReference>
<feature type="domain" description="G5" evidence="3">
    <location>
        <begin position="195"/>
        <end position="275"/>
    </location>
</feature>
<evidence type="ECO:0000259" key="3">
    <source>
        <dbReference type="PROSITE" id="PS51109"/>
    </source>
</evidence>
<keyword evidence="5" id="KW-1185">Reference proteome</keyword>
<dbReference type="PROSITE" id="PS51109">
    <property type="entry name" value="G5"/>
    <property type="match status" value="1"/>
</dbReference>
<sequence>MLRSVKYGLYGAVLAGLVAAPVAWATVDKTVRLTVDGKATTVDTTAADVRGLLADEGFEVKSHDLVAPTTTSKVEDGMTVVLRRGRLLHLNVDGVPKNVWTTAPTVSVALAQLGYSSSDFVSVSRAKRLPLDPSAIAIRTPRLVTVVHDGEREAVSTTEATVRALLTKIRVLPDKDDRLSVPLSAATADGQTITLQRVGTRTLTRTVDVKYETSRHDDKKLTKGRTKILTSGRNGRSQITYSVVLVDGKETGRKVVRTIVVSEPRTRVVAVGTKKVVVAPATGTPDPGSAKAYARSLMSSKYGWGNDEYDCLVTMWNHESGWRVNAANPSGAYGIPQSLPGSKMSSAGPNWQTDYRTQVKWGLGYIQARYDTPCGAWGFWQAHNYY</sequence>
<evidence type="ECO:0000256" key="1">
    <source>
        <dbReference type="ARBA" id="ARBA00022729"/>
    </source>
</evidence>
<dbReference type="OrthoDB" id="9766277at2"/>
<gene>
    <name evidence="4" type="ORF">SAMN05443575_4117</name>
</gene>
<dbReference type="Proteomes" id="UP000186132">
    <property type="component" value="Unassembled WGS sequence"/>
</dbReference>
<evidence type="ECO:0000313" key="5">
    <source>
        <dbReference type="Proteomes" id="UP000186132"/>
    </source>
</evidence>
<dbReference type="Pfam" id="PF07501">
    <property type="entry name" value="G5"/>
    <property type="match status" value="1"/>
</dbReference>
<dbReference type="STRING" id="1206085.SAMN05443575_4117"/>
<evidence type="ECO:0000313" key="4">
    <source>
        <dbReference type="EMBL" id="SHH57308.1"/>
    </source>
</evidence>
<feature type="chain" id="PRO_5013313915" evidence="2">
    <location>
        <begin position="26"/>
        <end position="386"/>
    </location>
</feature>
<dbReference type="SMART" id="SM01208">
    <property type="entry name" value="G5"/>
    <property type="match status" value="1"/>
</dbReference>
<protein>
    <submittedName>
        <fullName evidence="4">Uncharacterized conserved protein YabE, contains G5 and tandem DUF348 domains</fullName>
    </submittedName>
</protein>
<dbReference type="EMBL" id="FQVU01000007">
    <property type="protein sequence ID" value="SHH57308.1"/>
    <property type="molecule type" value="Genomic_DNA"/>
</dbReference>